<evidence type="ECO:0000313" key="1">
    <source>
        <dbReference type="EMBL" id="QDV17312.1"/>
    </source>
</evidence>
<dbReference type="Proteomes" id="UP000320839">
    <property type="component" value="Chromosome"/>
</dbReference>
<reference evidence="1 2" key="1">
    <citation type="submission" date="2019-02" db="EMBL/GenBank/DDBJ databases">
        <title>Deep-cultivation of Planctomycetes and their phenomic and genomic characterization uncovers novel biology.</title>
        <authorList>
            <person name="Wiegand S."/>
            <person name="Jogler M."/>
            <person name="Boedeker C."/>
            <person name="Pinto D."/>
            <person name="Vollmers J."/>
            <person name="Rivas-Marin E."/>
            <person name="Kohn T."/>
            <person name="Peeters S.H."/>
            <person name="Heuer A."/>
            <person name="Rast P."/>
            <person name="Oberbeckmann S."/>
            <person name="Bunk B."/>
            <person name="Jeske O."/>
            <person name="Meyerdierks A."/>
            <person name="Storesund J.E."/>
            <person name="Kallscheuer N."/>
            <person name="Luecker S."/>
            <person name="Lage O.M."/>
            <person name="Pohl T."/>
            <person name="Merkel B.J."/>
            <person name="Hornburger P."/>
            <person name="Mueller R.-W."/>
            <person name="Bruemmer F."/>
            <person name="Labrenz M."/>
            <person name="Spormann A.M."/>
            <person name="Op den Camp H."/>
            <person name="Overmann J."/>
            <person name="Amann R."/>
            <person name="Jetten M.S.M."/>
            <person name="Mascher T."/>
            <person name="Medema M.H."/>
            <person name="Devos D.P."/>
            <person name="Kaster A.-K."/>
            <person name="Ovreas L."/>
            <person name="Rohde M."/>
            <person name="Galperin M.Y."/>
            <person name="Jogler C."/>
        </authorList>
    </citation>
    <scope>NUCLEOTIDE SEQUENCE [LARGE SCALE GENOMIC DNA]</scope>
    <source>
        <strain evidence="1 2">Pan153</strain>
    </source>
</reference>
<dbReference type="AlphaFoldDB" id="A0A518FLS5"/>
<organism evidence="1 2">
    <name type="scientific">Gimesia panareensis</name>
    <dbReference type="NCBI Taxonomy" id="2527978"/>
    <lineage>
        <taxon>Bacteria</taxon>
        <taxon>Pseudomonadati</taxon>
        <taxon>Planctomycetota</taxon>
        <taxon>Planctomycetia</taxon>
        <taxon>Planctomycetales</taxon>
        <taxon>Planctomycetaceae</taxon>
        <taxon>Gimesia</taxon>
    </lineage>
</organism>
<evidence type="ECO:0000313" key="2">
    <source>
        <dbReference type="Proteomes" id="UP000320839"/>
    </source>
</evidence>
<dbReference type="EMBL" id="CP036317">
    <property type="protein sequence ID" value="QDV17312.1"/>
    <property type="molecule type" value="Genomic_DNA"/>
</dbReference>
<protein>
    <submittedName>
        <fullName evidence="1">Uncharacterized protein</fullName>
    </submittedName>
</protein>
<gene>
    <name evidence="1" type="ORF">Pan153_19470</name>
</gene>
<sequence length="100" mass="10783">MAKTMCPVCGAKMHVNTGDPAGFERKYPELMIVGYACRLCPQCAPEISEGDRVLVRGTEDSTGTVERVATGEGGFKLYRVQLQPDGAATYPRSKLAKIST</sequence>
<proteinExistence type="predicted"/>
<accession>A0A518FLS5</accession>
<name>A0A518FLS5_9PLAN</name>